<dbReference type="PANTHER" id="PTHR14140:SF27">
    <property type="entry name" value="OS04G0289800 PROTEIN"/>
    <property type="match status" value="1"/>
</dbReference>
<dbReference type="EMBL" id="BAAAZP010000012">
    <property type="protein sequence ID" value="GAA3648144.1"/>
    <property type="molecule type" value="Genomic_DNA"/>
</dbReference>
<dbReference type="PANTHER" id="PTHR14140">
    <property type="entry name" value="E3 UBIQUITIN-PROTEIN LIGASE UHRF-RELATED"/>
    <property type="match status" value="1"/>
</dbReference>
<organism evidence="2 3">
    <name type="scientific">Nonomuraea antimicrobica</name>
    <dbReference type="NCBI Taxonomy" id="561173"/>
    <lineage>
        <taxon>Bacteria</taxon>
        <taxon>Bacillati</taxon>
        <taxon>Actinomycetota</taxon>
        <taxon>Actinomycetes</taxon>
        <taxon>Streptosporangiales</taxon>
        <taxon>Streptosporangiaceae</taxon>
        <taxon>Nonomuraea</taxon>
    </lineage>
</organism>
<reference evidence="3" key="1">
    <citation type="journal article" date="2019" name="Int. J. Syst. Evol. Microbiol.">
        <title>The Global Catalogue of Microorganisms (GCM) 10K type strain sequencing project: providing services to taxonomists for standard genome sequencing and annotation.</title>
        <authorList>
            <consortium name="The Broad Institute Genomics Platform"/>
            <consortium name="The Broad Institute Genome Sequencing Center for Infectious Disease"/>
            <person name="Wu L."/>
            <person name="Ma J."/>
        </authorList>
    </citation>
    <scope>NUCLEOTIDE SEQUENCE [LARGE SCALE GENOMIC DNA]</scope>
    <source>
        <strain evidence="3">JCM 16904</strain>
    </source>
</reference>
<dbReference type="Pfam" id="PF02182">
    <property type="entry name" value="SAD_SRA"/>
    <property type="match status" value="1"/>
</dbReference>
<accession>A0ABP7B4J8</accession>
<evidence type="ECO:0000313" key="2">
    <source>
        <dbReference type="EMBL" id="GAA3648144.1"/>
    </source>
</evidence>
<dbReference type="Gene3D" id="3.40.50.1460">
    <property type="match status" value="1"/>
</dbReference>
<evidence type="ECO:0000259" key="1">
    <source>
        <dbReference type="PROSITE" id="PS51015"/>
    </source>
</evidence>
<dbReference type="InterPro" id="IPR015947">
    <property type="entry name" value="PUA-like_sf"/>
</dbReference>
<dbReference type="InterPro" id="IPR045134">
    <property type="entry name" value="UHRF1/2-like"/>
</dbReference>
<dbReference type="SUPFAM" id="SSF88697">
    <property type="entry name" value="PUA domain-like"/>
    <property type="match status" value="1"/>
</dbReference>
<dbReference type="Proteomes" id="UP001500902">
    <property type="component" value="Unassembled WGS sequence"/>
</dbReference>
<dbReference type="SUPFAM" id="SSF52129">
    <property type="entry name" value="Caspase-like"/>
    <property type="match status" value="1"/>
</dbReference>
<dbReference type="PROSITE" id="PS51015">
    <property type="entry name" value="YDG"/>
    <property type="match status" value="1"/>
</dbReference>
<gene>
    <name evidence="2" type="ORF">GCM10022224_008590</name>
</gene>
<dbReference type="SMART" id="SM00466">
    <property type="entry name" value="SRA"/>
    <property type="match status" value="1"/>
</dbReference>
<comment type="caution">
    <text evidence="2">The sequence shown here is derived from an EMBL/GenBank/DDBJ whole genome shotgun (WGS) entry which is preliminary data.</text>
</comment>
<sequence length="553" mass="61164">MSLPDPLTSRAVLIGTSEYTHLSSLPAVENNLQELSKLLQRSDLWGLPAEHCTIVHNPTSIDAMMDPLWQAREEAKDTLIVYFAGHGLMHSVESDLYLTLVDSHKDRMYSAVAYDTVRNEIRSSLARRKIVILDCCYSGLALSLMSAEDPTDRVANSARVAGTFLMTATAENNTALGGLDTYTAFTGELIQLIRDGIPEQPEFLELDTIFQHARASLREKGLPVPQKRESNFAAQITLVRNRAHKSQKRFEVKEFYGPIQGIQSGTIFDNRRALHDAGVHRPLQAGICGTAERGGAESIVVSGGYKDDEDYGDVIIYTGHGGRDPNTGVQVKDQSADDSGNAALIKSIMTGLPVRVIRGSGGNERFSPPAGYSYDGLFTVADYWTKRGTDGPTVLQFRLEQIDDGSPKKIAAHHLSRKLPPGRREEIAPGVYADRLLATELKHVYDHACQVCGTVLEVPGGLRFAATVHIRGLEQPHLGPDNHANMLCLCPNHRDLFKYGAIVIEDDFRVIDQTDGELIGKLTLKHDLDRANIQYHRQHHTLSHRKLSDELDY</sequence>
<dbReference type="Pfam" id="PF00656">
    <property type="entry name" value="Peptidase_C14"/>
    <property type="match status" value="1"/>
</dbReference>
<dbReference type="InterPro" id="IPR029030">
    <property type="entry name" value="Caspase-like_dom_sf"/>
</dbReference>
<dbReference type="InterPro" id="IPR011600">
    <property type="entry name" value="Pept_C14_caspase"/>
</dbReference>
<feature type="domain" description="YDG" evidence="1">
    <location>
        <begin position="257"/>
        <end position="401"/>
    </location>
</feature>
<dbReference type="InterPro" id="IPR003105">
    <property type="entry name" value="SRA_YDG"/>
</dbReference>
<evidence type="ECO:0000313" key="3">
    <source>
        <dbReference type="Proteomes" id="UP001500902"/>
    </source>
</evidence>
<keyword evidence="3" id="KW-1185">Reference proteome</keyword>
<protein>
    <recommendedName>
        <fullName evidence="1">YDG domain-containing protein</fullName>
    </recommendedName>
</protein>
<name>A0ABP7B4J8_9ACTN</name>
<proteinExistence type="predicted"/>
<dbReference type="InterPro" id="IPR036987">
    <property type="entry name" value="SRA-YDG_sf"/>
</dbReference>
<dbReference type="Gene3D" id="2.30.280.10">
    <property type="entry name" value="SRA-YDG"/>
    <property type="match status" value="1"/>
</dbReference>
<dbReference type="RefSeq" id="WP_344873173.1">
    <property type="nucleotide sequence ID" value="NZ_BAAAZP010000012.1"/>
</dbReference>
<dbReference type="NCBIfam" id="NF047832">
    <property type="entry name" value="caspase_w_EACC1"/>
    <property type="match status" value="1"/>
</dbReference>